<sequence length="127" mass="14433">MWWDICFLTPWAKMKCMVEDLVKQGFKPGRFHSDVPAWPLALPFENPRYSVAFCHQCICSYAKFLGVGTKENVRSGVLALRNLALVGTQSYELVGNALLTEEKTQYNRKNAYNALICTETHRKAGKT</sequence>
<organism evidence="1 2">
    <name type="scientific">Ancylostoma ceylanicum</name>
    <dbReference type="NCBI Taxonomy" id="53326"/>
    <lineage>
        <taxon>Eukaryota</taxon>
        <taxon>Metazoa</taxon>
        <taxon>Ecdysozoa</taxon>
        <taxon>Nematoda</taxon>
        <taxon>Chromadorea</taxon>
        <taxon>Rhabditida</taxon>
        <taxon>Rhabditina</taxon>
        <taxon>Rhabditomorpha</taxon>
        <taxon>Strongyloidea</taxon>
        <taxon>Ancylostomatidae</taxon>
        <taxon>Ancylostomatinae</taxon>
        <taxon>Ancylostoma</taxon>
    </lineage>
</organism>
<dbReference type="EMBL" id="JARK01001588">
    <property type="protein sequence ID" value="EYB88085.1"/>
    <property type="molecule type" value="Genomic_DNA"/>
</dbReference>
<evidence type="ECO:0000313" key="1">
    <source>
        <dbReference type="EMBL" id="EYB88085.1"/>
    </source>
</evidence>
<name>A0A016SBU3_9BILA</name>
<accession>A0A016SBU3</accession>
<gene>
    <name evidence="1" type="primary">Acey_s0252.g206</name>
    <name evidence="1" type="ORF">Y032_0252g206</name>
</gene>
<dbReference type="Proteomes" id="UP000024635">
    <property type="component" value="Unassembled WGS sequence"/>
</dbReference>
<comment type="caution">
    <text evidence="1">The sequence shown here is derived from an EMBL/GenBank/DDBJ whole genome shotgun (WGS) entry which is preliminary data.</text>
</comment>
<keyword evidence="2" id="KW-1185">Reference proteome</keyword>
<reference evidence="2" key="1">
    <citation type="journal article" date="2015" name="Nat. Genet.">
        <title>The genome and transcriptome of the zoonotic hookworm Ancylostoma ceylanicum identify infection-specific gene families.</title>
        <authorList>
            <person name="Schwarz E.M."/>
            <person name="Hu Y."/>
            <person name="Antoshechkin I."/>
            <person name="Miller M.M."/>
            <person name="Sternberg P.W."/>
            <person name="Aroian R.V."/>
        </authorList>
    </citation>
    <scope>NUCLEOTIDE SEQUENCE</scope>
    <source>
        <strain evidence="2">HY135</strain>
    </source>
</reference>
<proteinExistence type="predicted"/>
<evidence type="ECO:0000313" key="2">
    <source>
        <dbReference type="Proteomes" id="UP000024635"/>
    </source>
</evidence>
<protein>
    <submittedName>
        <fullName evidence="1">Uncharacterized protein</fullName>
    </submittedName>
</protein>
<dbReference type="AlphaFoldDB" id="A0A016SBU3"/>